<feature type="transmembrane region" description="Helical" evidence="1">
    <location>
        <begin position="44"/>
        <end position="63"/>
    </location>
</feature>
<dbReference type="EMBL" id="CP133659">
    <property type="protein sequence ID" value="WMW67144.1"/>
    <property type="molecule type" value="Genomic_DNA"/>
</dbReference>
<evidence type="ECO:0000256" key="1">
    <source>
        <dbReference type="SAM" id="Phobius"/>
    </source>
</evidence>
<dbReference type="RefSeq" id="WP_309542969.1">
    <property type="nucleotide sequence ID" value="NZ_CP133659.1"/>
</dbReference>
<gene>
    <name evidence="2" type="ORF">KPS_001801</name>
</gene>
<name>A0ABY9R6T2_9BACT</name>
<proteinExistence type="predicted"/>
<keyword evidence="3" id="KW-1185">Reference proteome</keyword>
<evidence type="ECO:0000313" key="3">
    <source>
        <dbReference type="Proteomes" id="UP001180616"/>
    </source>
</evidence>
<protein>
    <recommendedName>
        <fullName evidence="4">Transmembrane protein</fullName>
    </recommendedName>
</protein>
<dbReference type="Proteomes" id="UP001180616">
    <property type="component" value="Chromosome"/>
</dbReference>
<organism evidence="2 3">
    <name type="scientific">Nitratidesulfovibrio liaohensis</name>
    <dbReference type="NCBI Taxonomy" id="2604158"/>
    <lineage>
        <taxon>Bacteria</taxon>
        <taxon>Pseudomonadati</taxon>
        <taxon>Thermodesulfobacteriota</taxon>
        <taxon>Desulfovibrionia</taxon>
        <taxon>Desulfovibrionales</taxon>
        <taxon>Desulfovibrionaceae</taxon>
        <taxon>Nitratidesulfovibrio</taxon>
    </lineage>
</organism>
<evidence type="ECO:0000313" key="2">
    <source>
        <dbReference type="EMBL" id="WMW67144.1"/>
    </source>
</evidence>
<keyword evidence="1" id="KW-0472">Membrane</keyword>
<sequence length="84" mass="9478">MMFGMQRAGGGGASATGALFFGGGLWQKKREFLVPFIFLRNFEFLLLDIIFIYNMLVCVFPVGNGRLGHVLLHDDRTTCKYENL</sequence>
<evidence type="ECO:0008006" key="4">
    <source>
        <dbReference type="Google" id="ProtNLM"/>
    </source>
</evidence>
<keyword evidence="1" id="KW-1133">Transmembrane helix</keyword>
<accession>A0ABY9R6T2</accession>
<keyword evidence="1" id="KW-0812">Transmembrane</keyword>
<reference evidence="2" key="1">
    <citation type="submission" date="2023-09" db="EMBL/GenBank/DDBJ databases">
        <authorList>
            <consortium name="CW5 consortium"/>
            <person name="Lu C.-W."/>
        </authorList>
    </citation>
    <scope>NUCLEOTIDE SEQUENCE</scope>
    <source>
        <strain evidence="2">KPS</strain>
    </source>
</reference>